<evidence type="ECO:0000313" key="4">
    <source>
        <dbReference type="Proteomes" id="UP000229706"/>
    </source>
</evidence>
<dbReference type="PROSITE" id="PS51459">
    <property type="entry name" value="FIDO"/>
    <property type="match status" value="1"/>
</dbReference>
<gene>
    <name evidence="3" type="ORF">CO083_01185</name>
</gene>
<evidence type="ECO:0000256" key="1">
    <source>
        <dbReference type="PIRSR" id="PIRSR640198-2"/>
    </source>
</evidence>
<keyword evidence="1" id="KW-0547">Nucleotide-binding</keyword>
<keyword evidence="1" id="KW-0067">ATP-binding</keyword>
<feature type="domain" description="Fido" evidence="2">
    <location>
        <begin position="22"/>
        <end position="155"/>
    </location>
</feature>
<dbReference type="Gene3D" id="1.10.3290.10">
    <property type="entry name" value="Fido-like domain"/>
    <property type="match status" value="1"/>
</dbReference>
<reference evidence="4" key="1">
    <citation type="submission" date="2017-09" db="EMBL/GenBank/DDBJ databases">
        <title>Depth-based differentiation of microbial function through sediment-hosted aquifers and enrichment of novel symbionts in the deep terrestrial subsurface.</title>
        <authorList>
            <person name="Probst A.J."/>
            <person name="Ladd B."/>
            <person name="Jarett J.K."/>
            <person name="Geller-Mcgrath D.E."/>
            <person name="Sieber C.M.K."/>
            <person name="Emerson J.B."/>
            <person name="Anantharaman K."/>
            <person name="Thomas B.C."/>
            <person name="Malmstrom R."/>
            <person name="Stieglmeier M."/>
            <person name="Klingl A."/>
            <person name="Woyke T."/>
            <person name="Ryan C.M."/>
            <person name="Banfield J.F."/>
        </authorList>
    </citation>
    <scope>NUCLEOTIDE SEQUENCE [LARGE SCALE GENOMIC DNA]</scope>
</reference>
<dbReference type="EMBL" id="PFTH01000049">
    <property type="protein sequence ID" value="PJB89131.1"/>
    <property type="molecule type" value="Genomic_DNA"/>
</dbReference>
<proteinExistence type="predicted"/>
<feature type="binding site" evidence="1">
    <location>
        <begin position="101"/>
        <end position="108"/>
    </location>
    <ligand>
        <name>ATP</name>
        <dbReference type="ChEBI" id="CHEBI:30616"/>
    </ligand>
</feature>
<dbReference type="InterPro" id="IPR003812">
    <property type="entry name" value="Fido"/>
</dbReference>
<dbReference type="Pfam" id="PF02661">
    <property type="entry name" value="Fic"/>
    <property type="match status" value="1"/>
</dbReference>
<dbReference type="PANTHER" id="PTHR13504">
    <property type="entry name" value="FIDO DOMAIN-CONTAINING PROTEIN DDB_G0283145"/>
    <property type="match status" value="1"/>
</dbReference>
<accession>A0A2M8DDR9</accession>
<comment type="caution">
    <text evidence="3">The sequence shown here is derived from an EMBL/GenBank/DDBJ whole genome shotgun (WGS) entry which is preliminary data.</text>
</comment>
<evidence type="ECO:0000259" key="2">
    <source>
        <dbReference type="PROSITE" id="PS51459"/>
    </source>
</evidence>
<protein>
    <recommendedName>
        <fullName evidence="2">Fido domain-containing protein</fullName>
    </recommendedName>
</protein>
<dbReference type="PANTHER" id="PTHR13504:SF38">
    <property type="entry name" value="FIDO DOMAIN-CONTAINING PROTEIN"/>
    <property type="match status" value="1"/>
</dbReference>
<name>A0A2M8DDR9_9BACT</name>
<dbReference type="Proteomes" id="UP000229706">
    <property type="component" value="Unassembled WGS sequence"/>
</dbReference>
<dbReference type="AlphaFoldDB" id="A0A2M8DDR9"/>
<sequence length="168" mass="19422">MILNHKKTLDYIRKNTSAFKKMTVAKLEDIHFLLTEGLGIARGLRKAPVGITGTAYRPLDNIFQIREALEKTCEAINKEKNVFIKAVVLMVMIAYIQPFDDGNKRTGRLSANAILMAYNICPLSYRSVSEEEYKKAVILFYEQNNISYFKDLFVEQFEFAVKNYFRSQ</sequence>
<dbReference type="InterPro" id="IPR040198">
    <property type="entry name" value="Fido_containing"/>
</dbReference>
<evidence type="ECO:0000313" key="3">
    <source>
        <dbReference type="EMBL" id="PJB89131.1"/>
    </source>
</evidence>
<dbReference type="InterPro" id="IPR036597">
    <property type="entry name" value="Fido-like_dom_sf"/>
</dbReference>
<dbReference type="SUPFAM" id="SSF140931">
    <property type="entry name" value="Fic-like"/>
    <property type="match status" value="1"/>
</dbReference>
<organism evidence="3 4">
    <name type="scientific">Candidatus Roizmanbacteria bacterium CG_4_9_14_0_8_um_filter_34_12</name>
    <dbReference type="NCBI Taxonomy" id="1974840"/>
    <lineage>
        <taxon>Bacteria</taxon>
        <taxon>Candidatus Roizmaniibacteriota</taxon>
    </lineage>
</organism>